<protein>
    <submittedName>
        <fullName evidence="2">Uncharacterized protein</fullName>
    </submittedName>
</protein>
<evidence type="ECO:0000256" key="1">
    <source>
        <dbReference type="SAM" id="MobiDB-lite"/>
    </source>
</evidence>
<proteinExistence type="predicted"/>
<comment type="caution">
    <text evidence="2">The sequence shown here is derived from an EMBL/GenBank/DDBJ whole genome shotgun (WGS) entry which is preliminary data.</text>
</comment>
<dbReference type="EMBL" id="JAMPKK010000110">
    <property type="protein sequence ID" value="MEP0868083.1"/>
    <property type="molecule type" value="Genomic_DNA"/>
</dbReference>
<feature type="compositionally biased region" description="Basic and acidic residues" evidence="1">
    <location>
        <begin position="55"/>
        <end position="72"/>
    </location>
</feature>
<organism evidence="2 3">
    <name type="scientific">Funiculus sociatus GB2-A5</name>
    <dbReference type="NCBI Taxonomy" id="2933946"/>
    <lineage>
        <taxon>Bacteria</taxon>
        <taxon>Bacillati</taxon>
        <taxon>Cyanobacteriota</taxon>
        <taxon>Cyanophyceae</taxon>
        <taxon>Coleofasciculales</taxon>
        <taxon>Coleofasciculaceae</taxon>
        <taxon>Funiculus</taxon>
    </lineage>
</organism>
<reference evidence="2 3" key="1">
    <citation type="submission" date="2022-04" db="EMBL/GenBank/DDBJ databases">
        <title>Positive selection, recombination, and allopatry shape intraspecific diversity of widespread and dominant cyanobacteria.</title>
        <authorList>
            <person name="Wei J."/>
            <person name="Shu W."/>
            <person name="Hu C."/>
        </authorList>
    </citation>
    <scope>NUCLEOTIDE SEQUENCE [LARGE SCALE GENOMIC DNA]</scope>
    <source>
        <strain evidence="2 3">GB2-A5</strain>
    </source>
</reference>
<feature type="region of interest" description="Disordered" evidence="1">
    <location>
        <begin position="51"/>
        <end position="72"/>
    </location>
</feature>
<sequence length="72" mass="8046">MDKKTTGIFVIILALVFVGFGDKFLPKPLSTASYNTRTTLNNSLLGIFPSKKPRNPYERTEKAIEQEEKGGK</sequence>
<gene>
    <name evidence="2" type="ORF">NDI37_26975</name>
</gene>
<evidence type="ECO:0000313" key="3">
    <source>
        <dbReference type="Proteomes" id="UP001442494"/>
    </source>
</evidence>
<dbReference type="Proteomes" id="UP001442494">
    <property type="component" value="Unassembled WGS sequence"/>
</dbReference>
<dbReference type="RefSeq" id="WP_190418085.1">
    <property type="nucleotide sequence ID" value="NZ_JAMPKK010000110.1"/>
</dbReference>
<accession>A0ABV0JX91</accession>
<name>A0ABV0JX91_9CYAN</name>
<evidence type="ECO:0000313" key="2">
    <source>
        <dbReference type="EMBL" id="MEP0868083.1"/>
    </source>
</evidence>
<keyword evidence="3" id="KW-1185">Reference proteome</keyword>